<dbReference type="PANTHER" id="PTHR48100:SF44">
    <property type="entry name" value="PHOSPHATASE C1620.13-RELATED"/>
    <property type="match status" value="1"/>
</dbReference>
<evidence type="ECO:0000313" key="2">
    <source>
        <dbReference type="Proteomes" id="UP001330812"/>
    </source>
</evidence>
<keyword evidence="2" id="KW-1185">Reference proteome</keyword>
<name>A0ABZ1IKN6_9PSEU</name>
<accession>A0ABZ1IKN6</accession>
<dbReference type="InterPro" id="IPR029033">
    <property type="entry name" value="His_PPase_superfam"/>
</dbReference>
<dbReference type="SUPFAM" id="SSF53254">
    <property type="entry name" value="Phosphoglycerate mutase-like"/>
    <property type="match status" value="1"/>
</dbReference>
<dbReference type="EMBL" id="CP142149">
    <property type="protein sequence ID" value="WSE34174.1"/>
    <property type="molecule type" value="Genomic_DNA"/>
</dbReference>
<dbReference type="InterPro" id="IPR050275">
    <property type="entry name" value="PGM_Phosphatase"/>
</dbReference>
<proteinExistence type="predicted"/>
<dbReference type="Proteomes" id="UP001330812">
    <property type="component" value="Chromosome"/>
</dbReference>
<sequence>MILHLVRHGETTSYESDAGLTDLGVSQAQHRADELAAALPDGALVAMGYAPTERAKRTAEVMYARLWTESGTRLRFGGCVQAPDFRNLQIRVDGREFEPTQVRGKVAQAGDAEWALEAQRFWEAHEAGDAMGFWLTTPLRFHESPADVVNRFLLAAATAGRREPVADHYVVAAHSGCLRALVAWAAETDPGEPDNAEDVVVALDAAARTVEISYRASKWQRALPHPVVRLLNP</sequence>
<organism evidence="1 2">
    <name type="scientific">Amycolatopsis rhabdoformis</name>
    <dbReference type="NCBI Taxonomy" id="1448059"/>
    <lineage>
        <taxon>Bacteria</taxon>
        <taxon>Bacillati</taxon>
        <taxon>Actinomycetota</taxon>
        <taxon>Actinomycetes</taxon>
        <taxon>Pseudonocardiales</taxon>
        <taxon>Pseudonocardiaceae</taxon>
        <taxon>Amycolatopsis</taxon>
    </lineage>
</organism>
<reference evidence="1 2" key="1">
    <citation type="journal article" date="2015" name="Int. J. Syst. Evol. Microbiol.">
        <title>Amycolatopsis rhabdoformis sp. nov., an actinomycete isolated from a tropical forest soil.</title>
        <authorList>
            <person name="Souza W.R."/>
            <person name="Silva R.E."/>
            <person name="Goodfellow M."/>
            <person name="Busarakam K."/>
            <person name="Figueiro F.S."/>
            <person name="Ferreira D."/>
            <person name="Rodrigues-Filho E."/>
            <person name="Moraes L.A.B."/>
            <person name="Zucchi T.D."/>
        </authorList>
    </citation>
    <scope>NUCLEOTIDE SEQUENCE [LARGE SCALE GENOMIC DNA]</scope>
    <source>
        <strain evidence="1 2">NCIMB 14900</strain>
    </source>
</reference>
<gene>
    <name evidence="1" type="ORF">VSH64_19065</name>
</gene>
<dbReference type="Pfam" id="PF00300">
    <property type="entry name" value="His_Phos_1"/>
    <property type="match status" value="1"/>
</dbReference>
<dbReference type="PANTHER" id="PTHR48100">
    <property type="entry name" value="BROAD-SPECIFICITY PHOSPHATASE YOR283W-RELATED"/>
    <property type="match status" value="1"/>
</dbReference>
<protein>
    <submittedName>
        <fullName evidence="1">Histidine phosphatase family protein</fullName>
    </submittedName>
</protein>
<dbReference type="Gene3D" id="3.40.50.1240">
    <property type="entry name" value="Phosphoglycerate mutase-like"/>
    <property type="match status" value="1"/>
</dbReference>
<dbReference type="SMART" id="SM00855">
    <property type="entry name" value="PGAM"/>
    <property type="match status" value="1"/>
</dbReference>
<dbReference type="RefSeq" id="WP_326836971.1">
    <property type="nucleotide sequence ID" value="NZ_CP142149.1"/>
</dbReference>
<dbReference type="InterPro" id="IPR013078">
    <property type="entry name" value="His_Pase_superF_clade-1"/>
</dbReference>
<evidence type="ECO:0000313" key="1">
    <source>
        <dbReference type="EMBL" id="WSE34174.1"/>
    </source>
</evidence>